<organism evidence="2">
    <name type="scientific">Vibrio tasmaniensis</name>
    <dbReference type="NCBI Taxonomy" id="212663"/>
    <lineage>
        <taxon>Bacteria</taxon>
        <taxon>Pseudomonadati</taxon>
        <taxon>Pseudomonadota</taxon>
        <taxon>Gammaproteobacteria</taxon>
        <taxon>Vibrionales</taxon>
        <taxon>Vibrionaceae</taxon>
        <taxon>Vibrio</taxon>
    </lineage>
</organism>
<dbReference type="EMBL" id="KP795485">
    <property type="protein sequence ID" value="AKN36330.1"/>
    <property type="molecule type" value="Genomic_DNA"/>
</dbReference>
<dbReference type="AlphaFoldDB" id="A0A0H3ZK78"/>
<proteinExistence type="predicted"/>
<sequence length="184" mass="20934">MKWIIGGLLSVLVSLPAMAQPWHKSPTLEQLIVKLNTKYQSDDLSEYTLEKMAQVDNLSYFIRYLDQPGTEQHAKLKAFLWGMQAAHIGSINQQIQTNVVPWFCPAGGSLKPVSHNAKNPTEFIENIIWYGLEQDLKFKPNRFNAYDGAASFMSSTALIEYGLQTKYPCYDQVPQSHRLVGFNY</sequence>
<evidence type="ECO:0000256" key="1">
    <source>
        <dbReference type="SAM" id="SignalP"/>
    </source>
</evidence>
<feature type="chain" id="PRO_5005204452" evidence="1">
    <location>
        <begin position="20"/>
        <end position="184"/>
    </location>
</feature>
<evidence type="ECO:0000313" key="2">
    <source>
        <dbReference type="EMBL" id="AKN36330.1"/>
    </source>
</evidence>
<name>A0A0H3ZK78_9VIBR</name>
<feature type="signal peptide" evidence="1">
    <location>
        <begin position="1"/>
        <end position="19"/>
    </location>
</feature>
<protein>
    <submittedName>
        <fullName evidence="2">Uncharacterized protein</fullName>
    </submittedName>
</protein>
<keyword evidence="1" id="KW-0732">Signal</keyword>
<accession>A0A0H3ZK78</accession>
<reference evidence="2" key="1">
    <citation type="journal article" date="2015" name="MBio">
        <title>Eco-Evolutionary Dynamics of Episomes among Ecologically Cohesive Bacterial Populations.</title>
        <authorList>
            <person name="Xue H."/>
            <person name="Cordero O.X."/>
            <person name="Camas F.M."/>
            <person name="Trimble W."/>
            <person name="Meyer F."/>
            <person name="Guglielmini J."/>
            <person name="Rocha E.P."/>
            <person name="Polz M.F."/>
        </authorList>
    </citation>
    <scope>NUCLEOTIDE SEQUENCE</scope>
    <source>
        <strain evidence="2">FF_112</strain>
    </source>
</reference>